<dbReference type="Proteomes" id="UP000015103">
    <property type="component" value="Unassembled WGS sequence"/>
</dbReference>
<protein>
    <submittedName>
        <fullName evidence="1">Uncharacterized protein</fullName>
    </submittedName>
</protein>
<accession>T1IEJ4</accession>
<name>T1IEJ4_RHOPR</name>
<dbReference type="HOGENOM" id="CLU_419987_0_0_1"/>
<keyword evidence="2" id="KW-1185">Reference proteome</keyword>
<dbReference type="VEuPathDB" id="VectorBase:RPRC014714"/>
<evidence type="ECO:0000313" key="2">
    <source>
        <dbReference type="Proteomes" id="UP000015103"/>
    </source>
</evidence>
<dbReference type="InParanoid" id="T1IEJ4"/>
<organism evidence="1 2">
    <name type="scientific">Rhodnius prolixus</name>
    <name type="common">Triatomid bug</name>
    <dbReference type="NCBI Taxonomy" id="13249"/>
    <lineage>
        <taxon>Eukaryota</taxon>
        <taxon>Metazoa</taxon>
        <taxon>Ecdysozoa</taxon>
        <taxon>Arthropoda</taxon>
        <taxon>Hexapoda</taxon>
        <taxon>Insecta</taxon>
        <taxon>Pterygota</taxon>
        <taxon>Neoptera</taxon>
        <taxon>Paraneoptera</taxon>
        <taxon>Hemiptera</taxon>
        <taxon>Heteroptera</taxon>
        <taxon>Panheteroptera</taxon>
        <taxon>Cimicomorpha</taxon>
        <taxon>Reduviidae</taxon>
        <taxon>Triatominae</taxon>
        <taxon>Rhodnius</taxon>
    </lineage>
</organism>
<dbReference type="AlphaFoldDB" id="T1IEJ4"/>
<reference evidence="1" key="1">
    <citation type="submission" date="2015-05" db="UniProtKB">
        <authorList>
            <consortium name="EnsemblMetazoa"/>
        </authorList>
    </citation>
    <scope>IDENTIFICATION</scope>
</reference>
<dbReference type="EnsemblMetazoa" id="RPRC014714-RA">
    <property type="protein sequence ID" value="RPRC014714-PA"/>
    <property type="gene ID" value="RPRC014714"/>
</dbReference>
<dbReference type="EMBL" id="ACPB03015191">
    <property type="status" value="NOT_ANNOTATED_CDS"/>
    <property type="molecule type" value="Genomic_DNA"/>
</dbReference>
<dbReference type="EMBL" id="ACPB03015190">
    <property type="status" value="NOT_ANNOTATED_CDS"/>
    <property type="molecule type" value="Genomic_DNA"/>
</dbReference>
<proteinExistence type="predicted"/>
<sequence length="653" mass="76163">MKGDTTIKNEQMRETRHKNELKNSAVNYFELSDRRKQLNLNELDGCKPVKASLYSTTTGNDRSRTYGNDLMQNKPKKTMKNFTTTPLTLLSKNSEQIDTVGLYRFLKPVIIINESAKYRKIEEEEEYAGQEGNDNDEVIEDKQPPSHVATKEVQSAITNCRLPAIRSQILQSSYNSIIILPKHTTMKRREQNKINASSHYKCSKEILTTVKDSQVDKPILTIEPSLKTLFEHNYNLTKSFKYPILDENNLLFSETLLQNDENYTANTKNNNSWLHNLKDILKKEDKFGDKAKVSTTLKLENWKNEPLKYLNQEDLMKCFLKNRFYNKNLYSQTTLDNTNEYNKFNLFKENKNQKAEKRKAAIKYDKILPTNEIDNKNVKDYDADEETPNKTSNLDNMFANIIKDVATTDSIDILKSNNDFEIIKHDKDEKINKHAHFRSHLKTKKKSINNNELPKNEPSVQILNLTQVFNMYAKLLPLKNDVETLHSIRQLISEIQKQKYYSDNENDTITSKYSSKHEYDDLKHQLAKIKDTLKNYCRNLTDIEQINHNNLTKSHVDNYSTQNLSKAFINRNDDLNSYLWALSNSLRTPSSYLNDLNKEKMPKEEKLNNENIQIVNAIKDTLFKPIENKDALEDLVNYNKIKGIYPMKLSISE</sequence>
<evidence type="ECO:0000313" key="1">
    <source>
        <dbReference type="EnsemblMetazoa" id="RPRC014714-PA"/>
    </source>
</evidence>